<dbReference type="SUPFAM" id="SSF55811">
    <property type="entry name" value="Nudix"/>
    <property type="match status" value="1"/>
</dbReference>
<dbReference type="InterPro" id="IPR020084">
    <property type="entry name" value="NUDIX_hydrolase_CS"/>
</dbReference>
<dbReference type="InterPro" id="IPR049734">
    <property type="entry name" value="NudC-like_C"/>
</dbReference>
<keyword evidence="3" id="KW-0479">Metal-binding</keyword>
<dbReference type="NCBIfam" id="NF001299">
    <property type="entry name" value="PRK00241.1"/>
    <property type="match status" value="1"/>
</dbReference>
<organism evidence="11 12">
    <name type="scientific">Latimeria chalumnae</name>
    <name type="common">Coelacanth</name>
    <dbReference type="NCBI Taxonomy" id="7897"/>
    <lineage>
        <taxon>Eukaryota</taxon>
        <taxon>Metazoa</taxon>
        <taxon>Chordata</taxon>
        <taxon>Craniata</taxon>
        <taxon>Vertebrata</taxon>
        <taxon>Euteleostomi</taxon>
        <taxon>Coelacanthiformes</taxon>
        <taxon>Coelacanthidae</taxon>
        <taxon>Latimeria</taxon>
    </lineage>
</organism>
<evidence type="ECO:0000313" key="11">
    <source>
        <dbReference type="Ensembl" id="ENSLACP00000010960.1"/>
    </source>
</evidence>
<evidence type="ECO:0000256" key="4">
    <source>
        <dbReference type="ARBA" id="ARBA00022801"/>
    </source>
</evidence>
<reference evidence="12" key="1">
    <citation type="submission" date="2011-08" db="EMBL/GenBank/DDBJ databases">
        <title>The draft genome of Latimeria chalumnae.</title>
        <authorList>
            <person name="Di Palma F."/>
            <person name="Alfoldi J."/>
            <person name="Johnson J."/>
            <person name="Berlin A."/>
            <person name="Gnerre S."/>
            <person name="Jaffe D."/>
            <person name="MacCallum I."/>
            <person name="Young S."/>
            <person name="Walker B.J."/>
            <person name="Lander E."/>
            <person name="Lindblad-Toh K."/>
        </authorList>
    </citation>
    <scope>NUCLEOTIDE SEQUENCE [LARGE SCALE GENOMIC DNA]</scope>
    <source>
        <strain evidence="12">Wild caught</strain>
    </source>
</reference>
<dbReference type="Gene3D" id="3.90.79.20">
    <property type="match status" value="1"/>
</dbReference>
<name>H3AMT9_LATCH</name>
<reference evidence="11" key="3">
    <citation type="submission" date="2025-09" db="UniProtKB">
        <authorList>
            <consortium name="Ensembl"/>
        </authorList>
    </citation>
    <scope>IDENTIFICATION</scope>
</reference>
<evidence type="ECO:0000256" key="3">
    <source>
        <dbReference type="ARBA" id="ARBA00022723"/>
    </source>
</evidence>
<evidence type="ECO:0000256" key="5">
    <source>
        <dbReference type="ARBA" id="ARBA00022842"/>
    </source>
</evidence>
<evidence type="ECO:0000256" key="8">
    <source>
        <dbReference type="ARBA" id="ARBA00049196"/>
    </source>
</evidence>
<evidence type="ECO:0000256" key="1">
    <source>
        <dbReference type="ARBA" id="ARBA00001946"/>
    </source>
</evidence>
<feature type="domain" description="Nudix hydrolase" evidence="10">
    <location>
        <begin position="187"/>
        <end position="314"/>
    </location>
</feature>
<dbReference type="GO" id="GO:0016787">
    <property type="term" value="F:hydrolase activity"/>
    <property type="evidence" value="ECO:0007669"/>
    <property type="project" value="UniProtKB-KW"/>
</dbReference>
<dbReference type="InterPro" id="IPR015376">
    <property type="entry name" value="Znr_NADH_PPase"/>
</dbReference>
<reference evidence="11" key="2">
    <citation type="submission" date="2025-08" db="UniProtKB">
        <authorList>
            <consortium name="Ensembl"/>
        </authorList>
    </citation>
    <scope>IDENTIFICATION</scope>
</reference>
<dbReference type="Pfam" id="PF09297">
    <property type="entry name" value="Zn_ribbon_NUD"/>
    <property type="match status" value="1"/>
</dbReference>
<dbReference type="PROSITE" id="PS00893">
    <property type="entry name" value="NUDIX_BOX"/>
    <property type="match status" value="1"/>
</dbReference>
<comment type="cofactor">
    <cofactor evidence="1">
        <name>Mg(2+)</name>
        <dbReference type="ChEBI" id="CHEBI:18420"/>
    </cofactor>
</comment>
<dbReference type="EMBL" id="AFYH01171889">
    <property type="status" value="NOT_ANNOTATED_CDS"/>
    <property type="molecule type" value="Genomic_DNA"/>
</dbReference>
<dbReference type="InterPro" id="IPR015375">
    <property type="entry name" value="NADH_PPase-like_N"/>
</dbReference>
<accession>H3AMT9</accession>
<dbReference type="PANTHER" id="PTHR11383:SF3">
    <property type="entry name" value="NAD(P)H PYROPHOSPHATASE NUDT13, MITOCHONDRIAL"/>
    <property type="match status" value="1"/>
</dbReference>
<dbReference type="RefSeq" id="XP_014350353.1">
    <property type="nucleotide sequence ID" value="XM_014494867.2"/>
</dbReference>
<comment type="catalytic activity">
    <reaction evidence="7">
        <text>NADPH + H2O = reduced beta-nicotinamide D-ribonucleotide + adenosine 2',5'-bisphosphate + 2 H(+)</text>
        <dbReference type="Rhea" id="RHEA:60820"/>
        <dbReference type="ChEBI" id="CHEBI:15377"/>
        <dbReference type="ChEBI" id="CHEBI:15378"/>
        <dbReference type="ChEBI" id="CHEBI:57783"/>
        <dbReference type="ChEBI" id="CHEBI:90832"/>
        <dbReference type="ChEBI" id="CHEBI:194156"/>
    </reaction>
    <physiologicalReaction direction="left-to-right" evidence="7">
        <dbReference type="Rhea" id="RHEA:60821"/>
    </physiologicalReaction>
</comment>
<dbReference type="Gene3D" id="3.90.79.10">
    <property type="entry name" value="Nucleoside Triphosphate Pyrophosphohydrolase"/>
    <property type="match status" value="1"/>
</dbReference>
<sequence length="337" mass="38069">MFALLKAFYGGGAVLCHRLSSSYVARMRYLFSLKEDEQVCRDALSSGTFYLFHSLRPLLQKKGSRYLPLHVTASELKEMLDTLGGKEQKLEDSVLIGCSENLMPQFALDLGRFEKPALESYLQGTFIELRKALFLLNGNVAPLLSKAQALLRWHDNNQYCSKTGQPTQKNIAGSKRICNANGIIYYPQMSPVVITLVSNGDWCLLARQETFPAGMYSALAGFCDIGETVEEAIYREVAEEVGLEVESLMYAGSQHWPFPNSSLMIACHATVRQGHTEINVNKFELENARWFSLEEVKEAFQHKRIPPERKDGTVPVWIPPKLAIARQLIEEWVQRQS</sequence>
<keyword evidence="12" id="KW-1185">Reference proteome</keyword>
<dbReference type="RefSeq" id="XP_006006509.1">
    <property type="nucleotide sequence ID" value="XM_006006447.3"/>
</dbReference>
<dbReference type="Pfam" id="PF00293">
    <property type="entry name" value="NUDIX"/>
    <property type="match status" value="1"/>
</dbReference>
<keyword evidence="4" id="KW-0378">Hydrolase</keyword>
<dbReference type="InterPro" id="IPR015797">
    <property type="entry name" value="NUDIX_hydrolase-like_dom_sf"/>
</dbReference>
<dbReference type="CDD" id="cd03429">
    <property type="entry name" value="NUDIX_NADH_pyrophosphatase_Nudt13"/>
    <property type="match status" value="1"/>
</dbReference>
<dbReference type="EC" id="3.6.1.22" evidence="2"/>
<dbReference type="CTD" id="25961"/>
<evidence type="ECO:0000256" key="2">
    <source>
        <dbReference type="ARBA" id="ARBA00012381"/>
    </source>
</evidence>
<gene>
    <name evidence="11" type="primary">NUDT13</name>
</gene>
<dbReference type="GeneID" id="102362703"/>
<dbReference type="Bgee" id="ENSLACG00000009643">
    <property type="expression patterns" value="Expressed in chordate pharynx and 1 other cell type or tissue"/>
</dbReference>
<dbReference type="Pfam" id="PF09296">
    <property type="entry name" value="NUDIX-like"/>
    <property type="match status" value="1"/>
</dbReference>
<protein>
    <recommendedName>
        <fullName evidence="2">NAD(+) diphosphatase</fullName>
        <ecNumber evidence="2">3.6.1.22</ecNumber>
    </recommendedName>
</protein>
<dbReference type="EMBL" id="AFYH01171888">
    <property type="status" value="NOT_ANNOTATED_CDS"/>
    <property type="molecule type" value="Genomic_DNA"/>
</dbReference>
<dbReference type="KEGG" id="lcm:102362703"/>
<evidence type="ECO:0000259" key="10">
    <source>
        <dbReference type="PROSITE" id="PS51462"/>
    </source>
</evidence>
<evidence type="ECO:0000313" key="12">
    <source>
        <dbReference type="Proteomes" id="UP000008672"/>
    </source>
</evidence>
<keyword evidence="6" id="KW-0520">NAD</keyword>
<dbReference type="Proteomes" id="UP000008672">
    <property type="component" value="Unassembled WGS sequence"/>
</dbReference>
<comment type="catalytic activity">
    <reaction evidence="8">
        <text>NAD(+) + H2O = beta-nicotinamide D-ribonucleotide + AMP + 2 H(+)</text>
        <dbReference type="Rhea" id="RHEA:11800"/>
        <dbReference type="ChEBI" id="CHEBI:14649"/>
        <dbReference type="ChEBI" id="CHEBI:15377"/>
        <dbReference type="ChEBI" id="CHEBI:15378"/>
        <dbReference type="ChEBI" id="CHEBI:57540"/>
        <dbReference type="ChEBI" id="CHEBI:456215"/>
        <dbReference type="EC" id="3.6.1.22"/>
    </reaction>
    <physiologicalReaction direction="left-to-right" evidence="8">
        <dbReference type="Rhea" id="RHEA:11801"/>
    </physiologicalReaction>
</comment>
<dbReference type="OrthoDB" id="10249612at2759"/>
<dbReference type="AlphaFoldDB" id="H3AMT9"/>
<dbReference type="PROSITE" id="PS51462">
    <property type="entry name" value="NUDIX"/>
    <property type="match status" value="1"/>
</dbReference>
<dbReference type="GO" id="GO:0046872">
    <property type="term" value="F:metal ion binding"/>
    <property type="evidence" value="ECO:0007669"/>
    <property type="project" value="UniProtKB-KW"/>
</dbReference>
<comment type="catalytic activity">
    <reaction evidence="9">
        <text>NADH + H2O = reduced beta-nicotinamide D-ribonucleotide + AMP + 2 H(+)</text>
        <dbReference type="Rhea" id="RHEA:48868"/>
        <dbReference type="ChEBI" id="CHEBI:15377"/>
        <dbReference type="ChEBI" id="CHEBI:15378"/>
        <dbReference type="ChEBI" id="CHEBI:57945"/>
        <dbReference type="ChEBI" id="CHEBI:90832"/>
        <dbReference type="ChEBI" id="CHEBI:456215"/>
        <dbReference type="EC" id="3.6.1.22"/>
    </reaction>
    <physiologicalReaction direction="left-to-right" evidence="9">
        <dbReference type="Rhea" id="RHEA:48869"/>
    </physiologicalReaction>
</comment>
<evidence type="ECO:0000256" key="6">
    <source>
        <dbReference type="ARBA" id="ARBA00023027"/>
    </source>
</evidence>
<proteinExistence type="predicted"/>
<dbReference type="PANTHER" id="PTHR11383">
    <property type="entry name" value="NUCLEOSIDE DIPHOSPHATE-LINKED MOIETY X MOTIF 13"/>
    <property type="match status" value="1"/>
</dbReference>
<dbReference type="EMBL" id="AFYH01171890">
    <property type="status" value="NOT_ANNOTATED_CDS"/>
    <property type="molecule type" value="Genomic_DNA"/>
</dbReference>
<evidence type="ECO:0000256" key="7">
    <source>
        <dbReference type="ARBA" id="ARBA00047501"/>
    </source>
</evidence>
<keyword evidence="5" id="KW-0460">Magnesium</keyword>
<dbReference type="GeneTree" id="ENSGT00940000158879"/>
<evidence type="ECO:0000256" key="9">
    <source>
        <dbReference type="ARBA" id="ARBA00049264"/>
    </source>
</evidence>
<dbReference type="InterPro" id="IPR000086">
    <property type="entry name" value="NUDIX_hydrolase_dom"/>
</dbReference>
<dbReference type="Ensembl" id="ENSLACT00000011041.1">
    <property type="protein sequence ID" value="ENSLACP00000010960.1"/>
    <property type="gene ID" value="ENSLACG00000009643.1"/>
</dbReference>